<dbReference type="InterPro" id="IPR055356">
    <property type="entry name" value="ZP-N"/>
</dbReference>
<evidence type="ECO:0000259" key="4">
    <source>
        <dbReference type="PROSITE" id="PS51034"/>
    </source>
</evidence>
<evidence type="ECO:0000256" key="2">
    <source>
        <dbReference type="ARBA" id="ARBA00023157"/>
    </source>
</evidence>
<keyword evidence="6" id="KW-1185">Reference proteome</keyword>
<dbReference type="OrthoDB" id="10063988at2759"/>
<keyword evidence="1" id="KW-0732">Signal</keyword>
<evidence type="ECO:0000313" key="6">
    <source>
        <dbReference type="Proteomes" id="UP000001307"/>
    </source>
</evidence>
<evidence type="ECO:0000256" key="3">
    <source>
        <dbReference type="SAM" id="Phobius"/>
    </source>
</evidence>
<name>E4X6Y0_OIKDI</name>
<organism evidence="5">
    <name type="scientific">Oikopleura dioica</name>
    <name type="common">Tunicate</name>
    <dbReference type="NCBI Taxonomy" id="34765"/>
    <lineage>
        <taxon>Eukaryota</taxon>
        <taxon>Metazoa</taxon>
        <taxon>Chordata</taxon>
        <taxon>Tunicata</taxon>
        <taxon>Appendicularia</taxon>
        <taxon>Copelata</taxon>
        <taxon>Oikopleuridae</taxon>
        <taxon>Oikopleura</taxon>
    </lineage>
</organism>
<feature type="transmembrane region" description="Helical" evidence="3">
    <location>
        <begin position="339"/>
        <end position="362"/>
    </location>
</feature>
<feature type="domain" description="ZP" evidence="4">
    <location>
        <begin position="20"/>
        <end position="287"/>
    </location>
</feature>
<protein>
    <recommendedName>
        <fullName evidence="4">ZP domain-containing protein</fullName>
    </recommendedName>
</protein>
<evidence type="ECO:0000313" key="5">
    <source>
        <dbReference type="EMBL" id="CBY07885.1"/>
    </source>
</evidence>
<evidence type="ECO:0000256" key="1">
    <source>
        <dbReference type="ARBA" id="ARBA00022729"/>
    </source>
</evidence>
<dbReference type="PANTHER" id="PTHR14002">
    <property type="entry name" value="ENDOGLIN/TGF-BETA RECEPTOR TYPE III"/>
    <property type="match status" value="1"/>
</dbReference>
<reference evidence="5" key="1">
    <citation type="journal article" date="2010" name="Science">
        <title>Plasticity of animal genome architecture unmasked by rapid evolution of a pelagic tunicate.</title>
        <authorList>
            <person name="Denoeud F."/>
            <person name="Henriet S."/>
            <person name="Mungpakdee S."/>
            <person name="Aury J.M."/>
            <person name="Da Silva C."/>
            <person name="Brinkmann H."/>
            <person name="Mikhaleva J."/>
            <person name="Olsen L.C."/>
            <person name="Jubin C."/>
            <person name="Canestro C."/>
            <person name="Bouquet J.M."/>
            <person name="Danks G."/>
            <person name="Poulain J."/>
            <person name="Campsteijn C."/>
            <person name="Adamski M."/>
            <person name="Cross I."/>
            <person name="Yadetie F."/>
            <person name="Muffato M."/>
            <person name="Louis A."/>
            <person name="Butcher S."/>
            <person name="Tsagkogeorga G."/>
            <person name="Konrad A."/>
            <person name="Singh S."/>
            <person name="Jensen M.F."/>
            <person name="Cong E.H."/>
            <person name="Eikeseth-Otteraa H."/>
            <person name="Noel B."/>
            <person name="Anthouard V."/>
            <person name="Porcel B.M."/>
            <person name="Kachouri-Lafond R."/>
            <person name="Nishino A."/>
            <person name="Ugolini M."/>
            <person name="Chourrout P."/>
            <person name="Nishida H."/>
            <person name="Aasland R."/>
            <person name="Huzurbazar S."/>
            <person name="Westhof E."/>
            <person name="Delsuc F."/>
            <person name="Lehrach H."/>
            <person name="Reinhardt R."/>
            <person name="Weissenbach J."/>
            <person name="Roy S.W."/>
            <person name="Artiguenave F."/>
            <person name="Postlethwait J.H."/>
            <person name="Manak J.R."/>
            <person name="Thompson E.M."/>
            <person name="Jaillon O."/>
            <person name="Du Pasquier L."/>
            <person name="Boudinot P."/>
            <person name="Liberles D.A."/>
            <person name="Volff J.N."/>
            <person name="Philippe H."/>
            <person name="Lenhard B."/>
            <person name="Roest Crollius H."/>
            <person name="Wincker P."/>
            <person name="Chourrout D."/>
        </authorList>
    </citation>
    <scope>NUCLEOTIDE SEQUENCE [LARGE SCALE GENOMIC DNA]</scope>
</reference>
<dbReference type="Proteomes" id="UP000001307">
    <property type="component" value="Unassembled WGS sequence"/>
</dbReference>
<dbReference type="InParanoid" id="E4X6Y0"/>
<dbReference type="AlphaFoldDB" id="E4X6Y0"/>
<dbReference type="Pfam" id="PF00100">
    <property type="entry name" value="Zona_pellucida"/>
    <property type="match status" value="1"/>
</dbReference>
<keyword evidence="3" id="KW-1133">Transmembrane helix</keyword>
<dbReference type="PROSITE" id="PS51034">
    <property type="entry name" value="ZP_2"/>
    <property type="match status" value="1"/>
</dbReference>
<dbReference type="SMART" id="SM00241">
    <property type="entry name" value="ZP"/>
    <property type="match status" value="1"/>
</dbReference>
<dbReference type="PANTHER" id="PTHR14002:SF20">
    <property type="entry name" value="ZONA PELLUCIDA-LIKE DOMAIN-CONTAINING PROTEIN 1"/>
    <property type="match status" value="1"/>
</dbReference>
<sequence length="368" mass="40863">MLLSLALLALSRAQEDVQVTCQPEEMRIQVTKAVVESNGFAQQDVHLTDSSCVFNEVDEDNQYYVYRVSPLSACGTEIKINGTHVTYHNMLAAGNPDDELTKGQVVIGSKNSQARQSLAAKLRCVFPVELMVSSAFLPNISFINIPLPDSFGVGTFQASMSLFESDKYEKQYLDNPKISNDDLLYVGVQLLGEIQSDVFLRMERCWATPIADAMSEKEFELLDNGCADKLAAGQGMKITQNGVATTARFQMPVFKFVSFSAVWLHCDLQICVQDTCEQACEEGARRKRSSYGPGEWNERHLISVGPISRNTPEFNIEKTIEFMEEEIAEHSDKIVFTPFHVAVLGALLAVTVLCIALTCFLCRKPTKA</sequence>
<keyword evidence="2" id="KW-1015">Disulfide bond</keyword>
<dbReference type="EMBL" id="FN653027">
    <property type="protein sequence ID" value="CBY07885.1"/>
    <property type="molecule type" value="Genomic_DNA"/>
</dbReference>
<proteinExistence type="predicted"/>
<dbReference type="Gene3D" id="2.60.40.4100">
    <property type="entry name" value="Zona pellucida, ZP-C domain"/>
    <property type="match status" value="1"/>
</dbReference>
<keyword evidence="3" id="KW-0472">Membrane</keyword>
<keyword evidence="3" id="KW-0812">Transmembrane</keyword>
<gene>
    <name evidence="5" type="ORF">GSOID_T00003243001</name>
</gene>
<dbReference type="InterPro" id="IPR042235">
    <property type="entry name" value="ZP-C_dom"/>
</dbReference>
<dbReference type="InterPro" id="IPR055355">
    <property type="entry name" value="ZP-C"/>
</dbReference>
<accession>E4X6Y0</accession>
<dbReference type="Gene3D" id="2.60.40.3210">
    <property type="entry name" value="Zona pellucida, ZP-N domain"/>
    <property type="match status" value="1"/>
</dbReference>
<dbReference type="Pfam" id="PF23344">
    <property type="entry name" value="ZP-N"/>
    <property type="match status" value="1"/>
</dbReference>
<dbReference type="InterPro" id="IPR001507">
    <property type="entry name" value="ZP_dom"/>
</dbReference>